<dbReference type="EMBL" id="AMCI01001553">
    <property type="protein sequence ID" value="EJX05168.1"/>
    <property type="molecule type" value="Genomic_DNA"/>
</dbReference>
<reference evidence="1" key="1">
    <citation type="journal article" date="2012" name="PLoS ONE">
        <title>Gene sets for utilization of primary and secondary nutrition supplies in the distal gut of endangered iberian lynx.</title>
        <authorList>
            <person name="Alcaide M."/>
            <person name="Messina E."/>
            <person name="Richter M."/>
            <person name="Bargiela R."/>
            <person name="Peplies J."/>
            <person name="Huws S.A."/>
            <person name="Newbold C.J."/>
            <person name="Golyshin P.N."/>
            <person name="Simon M.A."/>
            <person name="Lopez G."/>
            <person name="Yakimov M.M."/>
            <person name="Ferrer M."/>
        </authorList>
    </citation>
    <scope>NUCLEOTIDE SEQUENCE</scope>
</reference>
<name>J9GRJ0_9ZZZZ</name>
<comment type="caution">
    <text evidence="1">The sequence shown here is derived from an EMBL/GenBank/DDBJ whole genome shotgun (WGS) entry which is preliminary data.</text>
</comment>
<organism evidence="1">
    <name type="scientific">gut metagenome</name>
    <dbReference type="NCBI Taxonomy" id="749906"/>
    <lineage>
        <taxon>unclassified sequences</taxon>
        <taxon>metagenomes</taxon>
        <taxon>organismal metagenomes</taxon>
    </lineage>
</organism>
<sequence length="56" mass="6146">MPRPYNTFDSIAEAASTAEEEGHPQAALASSAQSPLFLHTLLQRKTLPPFIYPAYV</sequence>
<dbReference type="AlphaFoldDB" id="J9GRJ0"/>
<accession>J9GRJ0</accession>
<gene>
    <name evidence="1" type="ORF">EVA_06724</name>
</gene>
<protein>
    <submittedName>
        <fullName evidence="1">Uncharacterized protein</fullName>
    </submittedName>
</protein>
<proteinExistence type="predicted"/>
<evidence type="ECO:0000313" key="1">
    <source>
        <dbReference type="EMBL" id="EJX05168.1"/>
    </source>
</evidence>